<keyword evidence="2" id="KW-1185">Reference proteome</keyword>
<comment type="caution">
    <text evidence="1">The sequence shown here is derived from an EMBL/GenBank/DDBJ whole genome shotgun (WGS) entry which is preliminary data.</text>
</comment>
<dbReference type="Proteomes" id="UP001239111">
    <property type="component" value="Chromosome 1"/>
</dbReference>
<reference evidence="1" key="1">
    <citation type="submission" date="2023-04" db="EMBL/GenBank/DDBJ databases">
        <title>A chromosome-level genome assembly of the parasitoid wasp Eretmocerus hayati.</title>
        <authorList>
            <person name="Zhong Y."/>
            <person name="Liu S."/>
            <person name="Liu Y."/>
        </authorList>
    </citation>
    <scope>NUCLEOTIDE SEQUENCE</scope>
    <source>
        <strain evidence="1">ZJU_SS_LIU_2023</strain>
    </source>
</reference>
<protein>
    <submittedName>
        <fullName evidence="1">Uncharacterized protein</fullName>
    </submittedName>
</protein>
<accession>A0ACC2PWU1</accession>
<gene>
    <name evidence="1" type="ORF">QAD02_023732</name>
</gene>
<evidence type="ECO:0000313" key="2">
    <source>
        <dbReference type="Proteomes" id="UP001239111"/>
    </source>
</evidence>
<evidence type="ECO:0000313" key="1">
    <source>
        <dbReference type="EMBL" id="KAJ8687937.1"/>
    </source>
</evidence>
<sequence>MPSVACVCGCLKWLRDYLVNKGMKSISLANIGDGLDNLSFQVLTKRWGAGKPAKRRESPLKRGESHRSMRAPHHNKLHQRRFERSSDEGIDVIGINITVDAAQRSTNPAGPPTWPSDIDKPSTSSGRSTPRVTTPPRYNKFGAIGRKIPRKMDYITVRAIHTIDQHAQQVQRRVQAVAYALSNPPVAEN</sequence>
<organism evidence="1 2">
    <name type="scientific">Eretmocerus hayati</name>
    <dbReference type="NCBI Taxonomy" id="131215"/>
    <lineage>
        <taxon>Eukaryota</taxon>
        <taxon>Metazoa</taxon>
        <taxon>Ecdysozoa</taxon>
        <taxon>Arthropoda</taxon>
        <taxon>Hexapoda</taxon>
        <taxon>Insecta</taxon>
        <taxon>Pterygota</taxon>
        <taxon>Neoptera</taxon>
        <taxon>Endopterygota</taxon>
        <taxon>Hymenoptera</taxon>
        <taxon>Apocrita</taxon>
        <taxon>Proctotrupomorpha</taxon>
        <taxon>Chalcidoidea</taxon>
        <taxon>Aphelinidae</taxon>
        <taxon>Aphelininae</taxon>
        <taxon>Eretmocerus</taxon>
    </lineage>
</organism>
<proteinExistence type="predicted"/>
<name>A0ACC2PWU1_9HYME</name>
<dbReference type="EMBL" id="CM056741">
    <property type="protein sequence ID" value="KAJ8687937.1"/>
    <property type="molecule type" value="Genomic_DNA"/>
</dbReference>